<protein>
    <submittedName>
        <fullName evidence="2">Uncharacterized protein</fullName>
    </submittedName>
</protein>
<evidence type="ECO:0000313" key="2">
    <source>
        <dbReference type="EMBL" id="PSO09112.1"/>
    </source>
</evidence>
<feature type="region of interest" description="Disordered" evidence="1">
    <location>
        <begin position="31"/>
        <end position="68"/>
    </location>
</feature>
<dbReference type="EMBL" id="NEXF01000022">
    <property type="protein sequence ID" value="PSO09112.1"/>
    <property type="molecule type" value="Genomic_DNA"/>
</dbReference>
<evidence type="ECO:0000313" key="3">
    <source>
        <dbReference type="Proteomes" id="UP000242015"/>
    </source>
</evidence>
<name>A0A2R6CDY0_9ARCH</name>
<dbReference type="Proteomes" id="UP000242015">
    <property type="component" value="Unassembled WGS sequence"/>
</dbReference>
<gene>
    <name evidence="2" type="ORF">B9Q04_02055</name>
</gene>
<accession>A0A2R6CDY0</accession>
<comment type="caution">
    <text evidence="2">The sequence shown here is derived from an EMBL/GenBank/DDBJ whole genome shotgun (WGS) entry which is preliminary data.</text>
</comment>
<proteinExistence type="predicted"/>
<dbReference type="AlphaFoldDB" id="A0A2R6CDY0"/>
<sequence length="147" mass="16215">MSAKSGGLNQPMEPHMLILSSDQEGVYSTSTLSRGVSDQGNSVSIYPTPQGFETVKRHPPSDHGALTHSLLPTRKHVGDTTEYDTSVYVCNPFRDIRDMHRQTDEARGRGVSWVQLDDDVGFLNKRLAHDKGGLSSPIYVEEGCNEL</sequence>
<organism evidence="2 3">
    <name type="scientific">Candidatus Marsarchaeota G2 archaeon BE_D</name>
    <dbReference type="NCBI Taxonomy" id="1978158"/>
    <lineage>
        <taxon>Archaea</taxon>
        <taxon>Candidatus Marsarchaeota</taxon>
        <taxon>Candidatus Marsarchaeota group 2</taxon>
    </lineage>
</organism>
<evidence type="ECO:0000256" key="1">
    <source>
        <dbReference type="SAM" id="MobiDB-lite"/>
    </source>
</evidence>
<feature type="compositionally biased region" description="Polar residues" evidence="1">
    <location>
        <begin position="31"/>
        <end position="47"/>
    </location>
</feature>
<reference evidence="2 3" key="1">
    <citation type="submission" date="2017-04" db="EMBL/GenBank/DDBJ databases">
        <title>Novel microbial lineages endemic to geothermal iron-oxide mats fill important gaps in the evolutionary history of Archaea.</title>
        <authorList>
            <person name="Jay Z.J."/>
            <person name="Beam J.P."/>
            <person name="Dlakic M."/>
            <person name="Rusch D.B."/>
            <person name="Kozubal M.A."/>
            <person name="Inskeep W.P."/>
        </authorList>
    </citation>
    <scope>NUCLEOTIDE SEQUENCE [LARGE SCALE GENOMIC DNA]</scope>
    <source>
        <strain evidence="2">BE_D</strain>
    </source>
</reference>